<evidence type="ECO:0000259" key="2">
    <source>
        <dbReference type="Pfam" id="PF06724"/>
    </source>
</evidence>
<proteinExistence type="predicted"/>
<organism evidence="3">
    <name type="scientific">uncultured Pyrinomonadaceae bacterium</name>
    <dbReference type="NCBI Taxonomy" id="2283094"/>
    <lineage>
        <taxon>Bacteria</taxon>
        <taxon>Pseudomonadati</taxon>
        <taxon>Acidobacteriota</taxon>
        <taxon>Blastocatellia</taxon>
        <taxon>Blastocatellales</taxon>
        <taxon>Pyrinomonadaceae</taxon>
        <taxon>environmental samples</taxon>
    </lineage>
</organism>
<feature type="transmembrane region" description="Helical" evidence="1">
    <location>
        <begin position="115"/>
        <end position="136"/>
    </location>
</feature>
<feature type="domain" description="DUF1206" evidence="2">
    <location>
        <begin position="32"/>
        <end position="99"/>
    </location>
</feature>
<evidence type="ECO:0000256" key="1">
    <source>
        <dbReference type="SAM" id="Phobius"/>
    </source>
</evidence>
<feature type="domain" description="DUF1206" evidence="2">
    <location>
        <begin position="211"/>
        <end position="280"/>
    </location>
</feature>
<keyword evidence="1" id="KW-0812">Transmembrane</keyword>
<dbReference type="InterPro" id="IPR009597">
    <property type="entry name" value="DUF1206"/>
</dbReference>
<evidence type="ECO:0000313" key="3">
    <source>
        <dbReference type="EMBL" id="CAA9425586.1"/>
    </source>
</evidence>
<accession>A0A6J4PUC4</accession>
<keyword evidence="1" id="KW-0472">Membrane</keyword>
<dbReference type="AlphaFoldDB" id="A0A6J4PUC4"/>
<feature type="transmembrane region" description="Helical" evidence="1">
    <location>
        <begin position="160"/>
        <end position="181"/>
    </location>
</feature>
<keyword evidence="1" id="KW-1133">Transmembrane helix</keyword>
<feature type="transmembrane region" description="Helical" evidence="1">
    <location>
        <begin position="254"/>
        <end position="277"/>
    </location>
</feature>
<feature type="transmembrane region" description="Helical" evidence="1">
    <location>
        <begin position="39"/>
        <end position="57"/>
    </location>
</feature>
<dbReference type="Pfam" id="PF06724">
    <property type="entry name" value="DUF1206"/>
    <property type="match status" value="3"/>
</dbReference>
<dbReference type="EMBL" id="CADCUR010000286">
    <property type="protein sequence ID" value="CAA9425586.1"/>
    <property type="molecule type" value="Genomic_DNA"/>
</dbReference>
<name>A0A6J4PUC4_9BACT</name>
<reference evidence="3" key="1">
    <citation type="submission" date="2020-02" db="EMBL/GenBank/DDBJ databases">
        <authorList>
            <person name="Meier V. D."/>
        </authorList>
    </citation>
    <scope>NUCLEOTIDE SEQUENCE</scope>
    <source>
        <strain evidence="3">AVDCRST_MAG74</strain>
    </source>
</reference>
<feature type="domain" description="DUF1206" evidence="2">
    <location>
        <begin position="115"/>
        <end position="185"/>
    </location>
</feature>
<protein>
    <recommendedName>
        <fullName evidence="2">DUF1206 domain-containing protein</fullName>
    </recommendedName>
</protein>
<feature type="transmembrane region" description="Helical" evidence="1">
    <location>
        <begin position="217"/>
        <end position="234"/>
    </location>
</feature>
<gene>
    <name evidence="3" type="ORF">AVDCRST_MAG74-3528</name>
</gene>
<sequence length="284" mass="30233">MQNRNSTLGIVKEEAGRISQRTRGWIVPLARFGYAAKGVVYLIIGGLAALAAFTGGGRTTDSRGAFEEILSQSYGKLLLGAVAVGMAAYAVWRFVQAVKDTENKGSDAKGIARRIGYAAIGVIHIGLAYSAAQLIFGSGGASRGDAASKEWTATLLAQPFGQWLVGAVGLGFIAFAVSQFYKAYTAKFREKLKTNEMSEKTQTFATRFGQAGLSARGLVFGIIGVFLIQAALNSNANQARGLSGALRALEQQSYGQWVLGIVALGLVAYGLYMLVLARYRRIII</sequence>
<feature type="transmembrane region" description="Helical" evidence="1">
    <location>
        <begin position="77"/>
        <end position="95"/>
    </location>
</feature>